<evidence type="ECO:0000256" key="1">
    <source>
        <dbReference type="ARBA" id="ARBA00009913"/>
    </source>
</evidence>
<evidence type="ECO:0000259" key="2">
    <source>
        <dbReference type="PROSITE" id="PS51736"/>
    </source>
</evidence>
<dbReference type="InterPro" id="IPR036162">
    <property type="entry name" value="Resolvase-like_N_sf"/>
</dbReference>
<dbReference type="RefSeq" id="WP_188074095.1">
    <property type="nucleotide sequence ID" value="NZ_BSPS01000230.1"/>
</dbReference>
<dbReference type="Pfam" id="PF00239">
    <property type="entry name" value="Resolvase"/>
    <property type="match status" value="1"/>
</dbReference>
<dbReference type="SMART" id="SM00857">
    <property type="entry name" value="Resolvase"/>
    <property type="match status" value="1"/>
</dbReference>
<dbReference type="GO" id="GO:0000150">
    <property type="term" value="F:DNA strand exchange activity"/>
    <property type="evidence" value="ECO:0007669"/>
    <property type="project" value="InterPro"/>
</dbReference>
<dbReference type="InterPro" id="IPR050639">
    <property type="entry name" value="SSR_resolvase"/>
</dbReference>
<evidence type="ECO:0000313" key="4">
    <source>
        <dbReference type="Proteomes" id="UP000571950"/>
    </source>
</evidence>
<dbReference type="Gene3D" id="3.40.50.1390">
    <property type="entry name" value="Resolvase, N-terminal catalytic domain"/>
    <property type="match status" value="1"/>
</dbReference>
<dbReference type="PANTHER" id="PTHR30461">
    <property type="entry name" value="DNA-INVERTASE FROM LAMBDOID PROPHAGE"/>
    <property type="match status" value="1"/>
</dbReference>
<dbReference type="Proteomes" id="UP000571950">
    <property type="component" value="Unassembled WGS sequence"/>
</dbReference>
<accession>A0A7W6FSE8</accession>
<sequence>MGKTLGYARISTDQGQDATSQKAVLEDLGAVVVFVDIGNGSKLTGRDQLEAALRLLDEGDTLLALHPDRLARDTGDLLTIAKRVIEKKAVLRINDPAITLDGTDIMAEVMLTVFGLVGMMEKHFIKARQRRGIEAAKLRGDIYKGRPATISPDAVRDLRQQGFGATQIAKRLKIGRASVYRLLAA</sequence>
<reference evidence="3 4" key="1">
    <citation type="submission" date="2020-08" db="EMBL/GenBank/DDBJ databases">
        <title>Genomic Encyclopedia of Type Strains, Phase IV (KMG-IV): sequencing the most valuable type-strain genomes for metagenomic binning, comparative biology and taxonomic classification.</title>
        <authorList>
            <person name="Goeker M."/>
        </authorList>
    </citation>
    <scope>NUCLEOTIDE SEQUENCE [LARGE SCALE GENOMIC DNA]</scope>
    <source>
        <strain evidence="3 4">DSM 26189</strain>
    </source>
</reference>
<dbReference type="CDD" id="cd03768">
    <property type="entry name" value="SR_ResInv"/>
    <property type="match status" value="1"/>
</dbReference>
<protein>
    <submittedName>
        <fullName evidence="3">DNA invertase Pin-like site-specific DNA recombinase</fullName>
    </submittedName>
</protein>
<dbReference type="InterPro" id="IPR006120">
    <property type="entry name" value="Resolvase_HTH_dom"/>
</dbReference>
<dbReference type="Pfam" id="PF02796">
    <property type="entry name" value="HTH_7"/>
    <property type="match status" value="1"/>
</dbReference>
<name>A0A7W6FSE8_9SPHN</name>
<comment type="caution">
    <text evidence="3">The sequence shown here is derived from an EMBL/GenBank/DDBJ whole genome shotgun (WGS) entry which is preliminary data.</text>
</comment>
<evidence type="ECO:0000313" key="3">
    <source>
        <dbReference type="EMBL" id="MBB3928978.1"/>
    </source>
</evidence>
<gene>
    <name evidence="3" type="ORF">GGR43_004729</name>
</gene>
<dbReference type="InterPro" id="IPR009057">
    <property type="entry name" value="Homeodomain-like_sf"/>
</dbReference>
<comment type="similarity">
    <text evidence="1">Belongs to the site-specific recombinase resolvase family.</text>
</comment>
<feature type="domain" description="Resolvase/invertase-type recombinase catalytic" evidence="2">
    <location>
        <begin position="3"/>
        <end position="140"/>
    </location>
</feature>
<dbReference type="SUPFAM" id="SSF53041">
    <property type="entry name" value="Resolvase-like"/>
    <property type="match status" value="1"/>
</dbReference>
<keyword evidence="4" id="KW-1185">Reference proteome</keyword>
<dbReference type="GO" id="GO:0003677">
    <property type="term" value="F:DNA binding"/>
    <property type="evidence" value="ECO:0007669"/>
    <property type="project" value="InterPro"/>
</dbReference>
<proteinExistence type="inferred from homology"/>
<dbReference type="PROSITE" id="PS51736">
    <property type="entry name" value="RECOMBINASES_3"/>
    <property type="match status" value="1"/>
</dbReference>
<dbReference type="Gene3D" id="1.10.10.60">
    <property type="entry name" value="Homeodomain-like"/>
    <property type="match status" value="1"/>
</dbReference>
<dbReference type="SUPFAM" id="SSF46689">
    <property type="entry name" value="Homeodomain-like"/>
    <property type="match status" value="1"/>
</dbReference>
<dbReference type="EMBL" id="JACIDT010000066">
    <property type="protein sequence ID" value="MBB3928978.1"/>
    <property type="molecule type" value="Genomic_DNA"/>
</dbReference>
<dbReference type="AlphaFoldDB" id="A0A7W6FSE8"/>
<organism evidence="3 4">
    <name type="scientific">Sphingobium jiangsuense</name>
    <dbReference type="NCBI Taxonomy" id="870476"/>
    <lineage>
        <taxon>Bacteria</taxon>
        <taxon>Pseudomonadati</taxon>
        <taxon>Pseudomonadota</taxon>
        <taxon>Alphaproteobacteria</taxon>
        <taxon>Sphingomonadales</taxon>
        <taxon>Sphingomonadaceae</taxon>
        <taxon>Sphingobium</taxon>
    </lineage>
</organism>
<dbReference type="InterPro" id="IPR006119">
    <property type="entry name" value="Resolv_N"/>
</dbReference>
<dbReference type="PANTHER" id="PTHR30461:SF26">
    <property type="entry name" value="RESOLVASE HOMOLOG YNEB"/>
    <property type="match status" value="1"/>
</dbReference>